<proteinExistence type="predicted"/>
<evidence type="ECO:0000256" key="1">
    <source>
        <dbReference type="ARBA" id="ARBA00022734"/>
    </source>
</evidence>
<keyword evidence="5" id="KW-1185">Reference proteome</keyword>
<dbReference type="CDD" id="cd00070">
    <property type="entry name" value="GLECT"/>
    <property type="match status" value="1"/>
</dbReference>
<dbReference type="Gene3D" id="2.60.120.200">
    <property type="match status" value="2"/>
</dbReference>
<sequence length="367" mass="40999">MVCEGRCGCGAFCRRLFCRARPPESCDNEEAIPITSTQLAEARDVKFTQNLTEPLSIGSHIICTGTPTDDLPWFAINIGCGDSESGRADIAIHFNVRLPQCYVVRNTKRHDKWGSEETTAFRLFPFKADRLFLIEILVDEKETLWAVDGEHYCSYAHRNPSVLDAQWIQVTGVRDAALKIQKTDIYPTLAPPTIEVPMRSCLSGVAENEPSWRPNVMAALPIGIPDGHQIVIYGRLRPLLHSFALDLLDKPQEWPRSNVLVHVNVRAHADAQLARQLVVLNAWLGAWGAERRQRSAKLVPGTKTTFRIVRGATEWSVFADDLLIGEMEFRAAPAGVRALRVRGDLYPEQIYLCPSSSSPQDNVKCTP</sequence>
<dbReference type="InterPro" id="IPR013320">
    <property type="entry name" value="ConA-like_dom_sf"/>
</dbReference>
<dbReference type="SMART" id="SM00908">
    <property type="entry name" value="Gal-bind_lectin"/>
    <property type="match status" value="2"/>
</dbReference>
<dbReference type="Proteomes" id="UP000838878">
    <property type="component" value="Chromosome 1"/>
</dbReference>
<dbReference type="PANTHER" id="PTHR11346">
    <property type="entry name" value="GALECTIN"/>
    <property type="match status" value="1"/>
</dbReference>
<accession>A0A8J9VMX1</accession>
<dbReference type="GO" id="GO:0030246">
    <property type="term" value="F:carbohydrate binding"/>
    <property type="evidence" value="ECO:0007669"/>
    <property type="project" value="UniProtKB-UniRule"/>
</dbReference>
<protein>
    <recommendedName>
        <fullName evidence="2">Galectin</fullName>
    </recommendedName>
</protein>
<name>A0A8J9VMX1_9NEOP</name>
<dbReference type="InterPro" id="IPR001079">
    <property type="entry name" value="Galectin_CRD"/>
</dbReference>
<reference evidence="4" key="1">
    <citation type="submission" date="2021-12" db="EMBL/GenBank/DDBJ databases">
        <authorList>
            <person name="Martin H S."/>
        </authorList>
    </citation>
    <scope>NUCLEOTIDE SEQUENCE</scope>
</reference>
<evidence type="ECO:0000313" key="5">
    <source>
        <dbReference type="Proteomes" id="UP000838878"/>
    </source>
</evidence>
<evidence type="ECO:0000313" key="4">
    <source>
        <dbReference type="EMBL" id="CAH0714432.1"/>
    </source>
</evidence>
<feature type="domain" description="Galectin" evidence="3">
    <location>
        <begin position="216"/>
        <end position="353"/>
    </location>
</feature>
<evidence type="ECO:0000259" key="3">
    <source>
        <dbReference type="PROSITE" id="PS51304"/>
    </source>
</evidence>
<dbReference type="PANTHER" id="PTHR11346:SF176">
    <property type="entry name" value="32 KDA BETA-GALACTOSIDE-BINDING LECTIN LEC-3"/>
    <property type="match status" value="1"/>
</dbReference>
<dbReference type="AlphaFoldDB" id="A0A8J9VMX1"/>
<dbReference type="SMART" id="SM00276">
    <property type="entry name" value="GLECT"/>
    <property type="match status" value="2"/>
</dbReference>
<dbReference type="OrthoDB" id="5795596at2759"/>
<dbReference type="GO" id="GO:0016936">
    <property type="term" value="F:galactoside binding"/>
    <property type="evidence" value="ECO:0007669"/>
    <property type="project" value="TreeGrafter"/>
</dbReference>
<dbReference type="PROSITE" id="PS51304">
    <property type="entry name" value="GALECTIN"/>
    <property type="match status" value="2"/>
</dbReference>
<dbReference type="InterPro" id="IPR044156">
    <property type="entry name" value="Galectin-like"/>
</dbReference>
<organism evidence="4 5">
    <name type="scientific">Brenthis ino</name>
    <name type="common">lesser marbled fritillary</name>
    <dbReference type="NCBI Taxonomy" id="405034"/>
    <lineage>
        <taxon>Eukaryota</taxon>
        <taxon>Metazoa</taxon>
        <taxon>Ecdysozoa</taxon>
        <taxon>Arthropoda</taxon>
        <taxon>Hexapoda</taxon>
        <taxon>Insecta</taxon>
        <taxon>Pterygota</taxon>
        <taxon>Neoptera</taxon>
        <taxon>Endopterygota</taxon>
        <taxon>Lepidoptera</taxon>
        <taxon>Glossata</taxon>
        <taxon>Ditrysia</taxon>
        <taxon>Papilionoidea</taxon>
        <taxon>Nymphalidae</taxon>
        <taxon>Heliconiinae</taxon>
        <taxon>Argynnini</taxon>
        <taxon>Brenthis</taxon>
    </lineage>
</organism>
<evidence type="ECO:0000256" key="2">
    <source>
        <dbReference type="RuleBase" id="RU102079"/>
    </source>
</evidence>
<feature type="non-terminal residue" evidence="4">
    <location>
        <position position="367"/>
    </location>
</feature>
<keyword evidence="1 2" id="KW-0430">Lectin</keyword>
<dbReference type="SUPFAM" id="SSF49899">
    <property type="entry name" value="Concanavalin A-like lectins/glucanases"/>
    <property type="match status" value="2"/>
</dbReference>
<dbReference type="Pfam" id="PF00337">
    <property type="entry name" value="Gal-bind_lectin"/>
    <property type="match status" value="2"/>
</dbReference>
<feature type="domain" description="Galectin" evidence="3">
    <location>
        <begin position="47"/>
        <end position="186"/>
    </location>
</feature>
<dbReference type="EMBL" id="OV170221">
    <property type="protein sequence ID" value="CAH0714432.1"/>
    <property type="molecule type" value="Genomic_DNA"/>
</dbReference>
<gene>
    <name evidence="4" type="ORF">BINO364_LOCUS1483</name>
</gene>